<dbReference type="Pfam" id="PF22558">
    <property type="entry name" value="REase-ARP"/>
    <property type="match status" value="1"/>
</dbReference>
<dbReference type="InterPro" id="IPR054333">
    <property type="entry name" value="REase-ARP-assoc"/>
</dbReference>
<dbReference type="HOGENOM" id="CLU_2011560_0_0_9"/>
<dbReference type="EMBL" id="CP003344">
    <property type="protein sequence ID" value="AGA67748.1"/>
    <property type="molecule type" value="Genomic_DNA"/>
</dbReference>
<gene>
    <name evidence="1" type="ordered locus">Desdi_0191</name>
</gene>
<proteinExistence type="predicted"/>
<reference evidence="2" key="1">
    <citation type="submission" date="2012-02" db="EMBL/GenBank/DDBJ databases">
        <title>Complete sequence of Desulfitobacterium dichloroeliminans LMG P-21439.</title>
        <authorList>
            <person name="Lucas S."/>
            <person name="Han J."/>
            <person name="Lapidus A."/>
            <person name="Cheng J.-F."/>
            <person name="Goodwin L."/>
            <person name="Pitluck S."/>
            <person name="Peters L."/>
            <person name="Ovchinnikova G."/>
            <person name="Teshima H."/>
            <person name="Detter J.C."/>
            <person name="Han C."/>
            <person name="Tapia R."/>
            <person name="Land M."/>
            <person name="Hauser L."/>
            <person name="Kyrpides N."/>
            <person name="Ivanova N."/>
            <person name="Pagani I."/>
            <person name="Kruse T."/>
            <person name="de Vos W.M."/>
            <person name="Boon N."/>
            <person name="Smidt H."/>
            <person name="Woyke T."/>
        </authorList>
    </citation>
    <scope>NUCLEOTIDE SEQUENCE [LARGE SCALE GENOMIC DNA]</scope>
    <source>
        <strain evidence="2">LMG P-21439 / DCA1</strain>
    </source>
</reference>
<evidence type="ECO:0000313" key="1">
    <source>
        <dbReference type="EMBL" id="AGA67748.1"/>
    </source>
</evidence>
<evidence type="ECO:0000313" key="2">
    <source>
        <dbReference type="Proteomes" id="UP000010797"/>
    </source>
</evidence>
<dbReference type="OrthoDB" id="5511528at2"/>
<keyword evidence="2" id="KW-1185">Reference proteome</keyword>
<protein>
    <submittedName>
        <fullName evidence="1">Uncharacterized protein</fullName>
    </submittedName>
</protein>
<dbReference type="RefSeq" id="WP_015260755.1">
    <property type="nucleotide sequence ID" value="NC_019903.1"/>
</dbReference>
<name>L0F485_DESDL</name>
<dbReference type="KEGG" id="ddl:Desdi_0191"/>
<sequence>MGEEGDPYIDRFLPRWRSAICEEYKSADKFLDHYQIMRNLVHIDQNSFVVFIYPEENHRIRNSALDARSNILEKGWENRFILFAWEDLLSELQHRLNDQGLVNYYKQDFSGKYFFDEEKEVER</sequence>
<dbReference type="Proteomes" id="UP000010797">
    <property type="component" value="Chromosome"/>
</dbReference>
<accession>L0F485</accession>
<dbReference type="AlphaFoldDB" id="L0F485"/>
<organism evidence="1 2">
    <name type="scientific">Desulfitobacterium dichloroeliminans (strain LMG P-21439 / DCA1)</name>
    <dbReference type="NCBI Taxonomy" id="871963"/>
    <lineage>
        <taxon>Bacteria</taxon>
        <taxon>Bacillati</taxon>
        <taxon>Bacillota</taxon>
        <taxon>Clostridia</taxon>
        <taxon>Eubacteriales</taxon>
        <taxon>Desulfitobacteriaceae</taxon>
        <taxon>Desulfitobacterium</taxon>
    </lineage>
</organism>